<sequence>MKTDKYPLYFIYIGLISLLFGLLCGLLAGFQYVIPNFIKEILPFNAVRPLHTLFVVSWILLSAIGGIYYYIKPRNLLLIKVHFWLFVFTGIGIIISYLSKNFAGKEYLEFPSYFYFPIVVGWILFGINYYKTMLPSFKNWPIYYWMWATGIAFMIYHFTEAHLWLLPYFRDHFIQNISLQWKSGGSYVGSWNMLVYGTSLFVMSKISNDDSYANSKKAFFFYFLGLTNLMFGWAHHIYIIPSAPWIRYLAYAISMTEWIILFSIIYDWKKNLSKETQTKFLLAYRLMILADFWVFLNIILALLISIPSINLFTHGTHITVAHSMGTTIGINTMILLSSIAFIIEYENKFTFISEKRIRNGIKIFNISFLLFWVSLLLMGIKKGYWTFFSKNESFNQLQDSLHWIYILFVIFGLGILVGLNIIVFEYLKNIKSISKNNSNLW</sequence>
<name>A0ABS2CTB7_9FLAO</name>
<dbReference type="SUPFAM" id="SSF81442">
    <property type="entry name" value="Cytochrome c oxidase subunit I-like"/>
    <property type="match status" value="1"/>
</dbReference>
<feature type="transmembrane region" description="Helical" evidence="2">
    <location>
        <begin position="245"/>
        <end position="266"/>
    </location>
</feature>
<keyword evidence="5" id="KW-1185">Reference proteome</keyword>
<feature type="transmembrane region" description="Helical" evidence="2">
    <location>
        <begin position="219"/>
        <end position="239"/>
    </location>
</feature>
<feature type="transmembrane region" description="Helical" evidence="2">
    <location>
        <begin position="363"/>
        <end position="380"/>
    </location>
</feature>
<feature type="transmembrane region" description="Helical" evidence="2">
    <location>
        <begin position="400"/>
        <end position="427"/>
    </location>
</feature>
<feature type="domain" description="Cytochrome oxidase subunit I profile" evidence="3">
    <location>
        <begin position="1"/>
        <end position="380"/>
    </location>
</feature>
<evidence type="ECO:0000313" key="4">
    <source>
        <dbReference type="EMBL" id="MBM6498180.1"/>
    </source>
</evidence>
<feature type="transmembrane region" description="Helical" evidence="2">
    <location>
        <begin position="50"/>
        <end position="71"/>
    </location>
</feature>
<reference evidence="4 5" key="1">
    <citation type="submission" date="2021-02" db="EMBL/GenBank/DDBJ databases">
        <authorList>
            <person name="Jung H.S."/>
            <person name="Chun B.H."/>
            <person name="Jeon C.O."/>
        </authorList>
    </citation>
    <scope>NUCLEOTIDE SEQUENCE [LARGE SCALE GENOMIC DNA]</scope>
    <source>
        <strain evidence="4 5">LMG 25203</strain>
    </source>
</reference>
<protein>
    <submittedName>
        <fullName evidence="4">Cbb3-type cytochrome c oxidase subunit I</fullName>
    </submittedName>
</protein>
<dbReference type="RefSeq" id="WP_187658614.1">
    <property type="nucleotide sequence ID" value="NZ_JACSOD020000398.1"/>
</dbReference>
<gene>
    <name evidence="4" type="ORF">H9X54_002560</name>
</gene>
<dbReference type="EMBL" id="JACSOD020000398">
    <property type="protein sequence ID" value="MBM6498180.1"/>
    <property type="molecule type" value="Genomic_DNA"/>
</dbReference>
<feature type="transmembrane region" description="Helical" evidence="2">
    <location>
        <begin position="83"/>
        <end position="100"/>
    </location>
</feature>
<accession>A0ABS2CTB7</accession>
<dbReference type="InterPro" id="IPR000883">
    <property type="entry name" value="Cyt_C_Oxase_1"/>
</dbReference>
<feature type="transmembrane region" description="Helical" evidence="2">
    <location>
        <begin position="142"/>
        <end position="159"/>
    </location>
</feature>
<keyword evidence="2" id="KW-0472">Membrane</keyword>
<dbReference type="Proteomes" id="UP000759529">
    <property type="component" value="Unassembled WGS sequence"/>
</dbReference>
<keyword evidence="1" id="KW-0679">Respiratory chain</keyword>
<keyword evidence="1" id="KW-0813">Transport</keyword>
<dbReference type="PROSITE" id="PS50855">
    <property type="entry name" value="COX1"/>
    <property type="match status" value="1"/>
</dbReference>
<evidence type="ECO:0000256" key="1">
    <source>
        <dbReference type="ARBA" id="ARBA00022660"/>
    </source>
</evidence>
<dbReference type="Gene3D" id="1.20.210.10">
    <property type="entry name" value="Cytochrome c oxidase-like, subunit I domain"/>
    <property type="match status" value="1"/>
</dbReference>
<dbReference type="InterPro" id="IPR036927">
    <property type="entry name" value="Cyt_c_oxase-like_su1_sf"/>
</dbReference>
<keyword evidence="2" id="KW-0812">Transmembrane</keyword>
<dbReference type="Pfam" id="PF00115">
    <property type="entry name" value="COX1"/>
    <property type="match status" value="1"/>
</dbReference>
<keyword evidence="2" id="KW-1133">Transmembrane helix</keyword>
<feature type="transmembrane region" description="Helical" evidence="2">
    <location>
        <begin position="112"/>
        <end position="130"/>
    </location>
</feature>
<dbReference type="InterPro" id="IPR023616">
    <property type="entry name" value="Cyt_c_oxase-like_su1_dom"/>
</dbReference>
<comment type="caution">
    <text evidence="4">The sequence shown here is derived from an EMBL/GenBank/DDBJ whole genome shotgun (WGS) entry which is preliminary data.</text>
</comment>
<evidence type="ECO:0000313" key="5">
    <source>
        <dbReference type="Proteomes" id="UP000759529"/>
    </source>
</evidence>
<feature type="transmembrane region" description="Helical" evidence="2">
    <location>
        <begin position="321"/>
        <end position="343"/>
    </location>
</feature>
<feature type="transmembrane region" description="Helical" evidence="2">
    <location>
        <begin position="188"/>
        <end position="207"/>
    </location>
</feature>
<evidence type="ECO:0000259" key="3">
    <source>
        <dbReference type="PROSITE" id="PS50855"/>
    </source>
</evidence>
<feature type="transmembrane region" description="Helical" evidence="2">
    <location>
        <begin position="286"/>
        <end position="309"/>
    </location>
</feature>
<keyword evidence="1" id="KW-0249">Electron transport</keyword>
<organism evidence="4 5">
    <name type="scientific">Flavobacterium macrobrachii</name>
    <dbReference type="NCBI Taxonomy" id="591204"/>
    <lineage>
        <taxon>Bacteria</taxon>
        <taxon>Pseudomonadati</taxon>
        <taxon>Bacteroidota</taxon>
        <taxon>Flavobacteriia</taxon>
        <taxon>Flavobacteriales</taxon>
        <taxon>Flavobacteriaceae</taxon>
        <taxon>Flavobacterium</taxon>
    </lineage>
</organism>
<evidence type="ECO:0000256" key="2">
    <source>
        <dbReference type="SAM" id="Phobius"/>
    </source>
</evidence>
<feature type="transmembrane region" description="Helical" evidence="2">
    <location>
        <begin position="9"/>
        <end position="30"/>
    </location>
</feature>
<proteinExistence type="predicted"/>